<accession>A0A5M4FHH9</accession>
<feature type="transmembrane region" description="Helical" evidence="2">
    <location>
        <begin position="32"/>
        <end position="51"/>
    </location>
</feature>
<dbReference type="OrthoDB" id="9855992at2"/>
<organism evidence="3 4">
    <name type="scientific">Aeromicrobium ginsengisoli</name>
    <dbReference type="NCBI Taxonomy" id="363867"/>
    <lineage>
        <taxon>Bacteria</taxon>
        <taxon>Bacillati</taxon>
        <taxon>Actinomycetota</taxon>
        <taxon>Actinomycetes</taxon>
        <taxon>Propionibacteriales</taxon>
        <taxon>Nocardioidaceae</taxon>
        <taxon>Aeromicrobium</taxon>
    </lineage>
</organism>
<feature type="region of interest" description="Disordered" evidence="1">
    <location>
        <begin position="127"/>
        <end position="158"/>
    </location>
</feature>
<dbReference type="EMBL" id="SDPQ02000001">
    <property type="protein sequence ID" value="KAA1399644.1"/>
    <property type="molecule type" value="Genomic_DNA"/>
</dbReference>
<reference evidence="3" key="1">
    <citation type="submission" date="2019-09" db="EMBL/GenBank/DDBJ databases">
        <authorList>
            <person name="Li J."/>
        </authorList>
    </citation>
    <scope>NUCLEOTIDE SEQUENCE [LARGE SCALE GENOMIC DNA]</scope>
    <source>
        <strain evidence="3">JCM 14732</strain>
    </source>
</reference>
<evidence type="ECO:0000313" key="3">
    <source>
        <dbReference type="EMBL" id="KAA1399644.1"/>
    </source>
</evidence>
<gene>
    <name evidence="3" type="ORF">ESP70_002455</name>
</gene>
<comment type="caution">
    <text evidence="3">The sequence shown here is derived from an EMBL/GenBank/DDBJ whole genome shotgun (WGS) entry which is preliminary data.</text>
</comment>
<name>A0A5M4FHH9_9ACTN</name>
<protein>
    <submittedName>
        <fullName evidence="3">Uncharacterized protein</fullName>
    </submittedName>
</protein>
<feature type="compositionally biased region" description="Polar residues" evidence="1">
    <location>
        <begin position="129"/>
        <end position="141"/>
    </location>
</feature>
<dbReference type="AlphaFoldDB" id="A0A5M4FHH9"/>
<evidence type="ECO:0000313" key="4">
    <source>
        <dbReference type="Proteomes" id="UP000380867"/>
    </source>
</evidence>
<proteinExistence type="predicted"/>
<dbReference type="RefSeq" id="WP_149687778.1">
    <property type="nucleotide sequence ID" value="NZ_SDPQ02000001.1"/>
</dbReference>
<evidence type="ECO:0000256" key="1">
    <source>
        <dbReference type="SAM" id="MobiDB-lite"/>
    </source>
</evidence>
<dbReference type="Proteomes" id="UP000380867">
    <property type="component" value="Unassembled WGS sequence"/>
</dbReference>
<keyword evidence="4" id="KW-1185">Reference proteome</keyword>
<keyword evidence="2" id="KW-0472">Membrane</keyword>
<evidence type="ECO:0000256" key="2">
    <source>
        <dbReference type="SAM" id="Phobius"/>
    </source>
</evidence>
<keyword evidence="2" id="KW-0812">Transmembrane</keyword>
<keyword evidence="2" id="KW-1133">Transmembrane helix</keyword>
<sequence length="245" mass="27119">MGIRTVADAVQEMREAADATIKRRSRTQRAKIVFLFALCLILTVPTALHIADTEMVSRLVTKGHETFDENDALPRAGVEPTLYETAISFNLNKWGVVRVGSVDALVIDYEFKGHAVKGDYQLIARWNRKPNQPRTKSTTWTGDDASKHQASPATTPLATASGTAVVSSGTTCHELPAKAGRSTVICAGSEYFLVSPTVENGRYPDDLMIVYKMKDRTSAAVRFVLDDRTRRWRTCNLLRCTHMAS</sequence>